<dbReference type="STRING" id="933852.A0A0C2W2F7"/>
<evidence type="ECO:0008006" key="9">
    <source>
        <dbReference type="Google" id="ProtNLM"/>
    </source>
</evidence>
<feature type="repeat" description="PPR" evidence="5">
    <location>
        <begin position="873"/>
        <end position="907"/>
    </location>
</feature>
<keyword evidence="2" id="KW-0677">Repeat</keyword>
<evidence type="ECO:0000256" key="4">
    <source>
        <dbReference type="ARBA" id="ARBA00044511"/>
    </source>
</evidence>
<dbReference type="InterPro" id="IPR002885">
    <property type="entry name" value="PPR_rpt"/>
</dbReference>
<reference evidence="7 8" key="1">
    <citation type="submission" date="2014-04" db="EMBL/GenBank/DDBJ databases">
        <authorList>
            <consortium name="DOE Joint Genome Institute"/>
            <person name="Kuo A."/>
            <person name="Zuccaro A."/>
            <person name="Kohler A."/>
            <person name="Nagy L.G."/>
            <person name="Floudas D."/>
            <person name="Copeland A."/>
            <person name="Barry K.W."/>
            <person name="Cichocki N."/>
            <person name="Veneault-Fourrey C."/>
            <person name="LaButti K."/>
            <person name="Lindquist E.A."/>
            <person name="Lipzen A."/>
            <person name="Lundell T."/>
            <person name="Morin E."/>
            <person name="Murat C."/>
            <person name="Sun H."/>
            <person name="Tunlid A."/>
            <person name="Henrissat B."/>
            <person name="Grigoriev I.V."/>
            <person name="Hibbett D.S."/>
            <person name="Martin F."/>
            <person name="Nordberg H.P."/>
            <person name="Cantor M.N."/>
            <person name="Hua S.X."/>
        </authorList>
    </citation>
    <scope>NUCLEOTIDE SEQUENCE [LARGE SCALE GENOMIC DNA]</scope>
    <source>
        <strain evidence="7 8">MAFF 305830</strain>
    </source>
</reference>
<feature type="region of interest" description="Disordered" evidence="6">
    <location>
        <begin position="71"/>
        <end position="91"/>
    </location>
</feature>
<evidence type="ECO:0000256" key="6">
    <source>
        <dbReference type="SAM" id="MobiDB-lite"/>
    </source>
</evidence>
<protein>
    <recommendedName>
        <fullName evidence="9">Pentacotripeptide-repeat region of PRORP domain-containing protein</fullName>
    </recommendedName>
</protein>
<evidence type="ECO:0000313" key="7">
    <source>
        <dbReference type="EMBL" id="KIM20648.1"/>
    </source>
</evidence>
<comment type="similarity">
    <text evidence="1">Belongs to the CCM1 family.</text>
</comment>
<keyword evidence="8" id="KW-1185">Reference proteome</keyword>
<dbReference type="NCBIfam" id="TIGR00756">
    <property type="entry name" value="PPR"/>
    <property type="match status" value="2"/>
</dbReference>
<name>A0A0C2W2F7_SERVB</name>
<evidence type="ECO:0000313" key="8">
    <source>
        <dbReference type="Proteomes" id="UP000054097"/>
    </source>
</evidence>
<dbReference type="OrthoDB" id="185373at2759"/>
<dbReference type="EMBL" id="KN824416">
    <property type="protein sequence ID" value="KIM20648.1"/>
    <property type="molecule type" value="Genomic_DNA"/>
</dbReference>
<comment type="subunit">
    <text evidence="4">Binds to mitochondrial small subunit 15S rRNA.</text>
</comment>
<feature type="repeat" description="PPR" evidence="5">
    <location>
        <begin position="734"/>
        <end position="768"/>
    </location>
</feature>
<feature type="repeat" description="PPR" evidence="5">
    <location>
        <begin position="525"/>
        <end position="559"/>
    </location>
</feature>
<evidence type="ECO:0000256" key="2">
    <source>
        <dbReference type="ARBA" id="ARBA00022737"/>
    </source>
</evidence>
<reference evidence="8" key="2">
    <citation type="submission" date="2015-01" db="EMBL/GenBank/DDBJ databases">
        <title>Evolutionary Origins and Diversification of the Mycorrhizal Mutualists.</title>
        <authorList>
            <consortium name="DOE Joint Genome Institute"/>
            <consortium name="Mycorrhizal Genomics Consortium"/>
            <person name="Kohler A."/>
            <person name="Kuo A."/>
            <person name="Nagy L.G."/>
            <person name="Floudas D."/>
            <person name="Copeland A."/>
            <person name="Barry K.W."/>
            <person name="Cichocki N."/>
            <person name="Veneault-Fourrey C."/>
            <person name="LaButti K."/>
            <person name="Lindquist E.A."/>
            <person name="Lipzen A."/>
            <person name="Lundell T."/>
            <person name="Morin E."/>
            <person name="Murat C."/>
            <person name="Riley R."/>
            <person name="Ohm R."/>
            <person name="Sun H."/>
            <person name="Tunlid A."/>
            <person name="Henrissat B."/>
            <person name="Grigoriev I.V."/>
            <person name="Hibbett D.S."/>
            <person name="Martin F."/>
        </authorList>
    </citation>
    <scope>NUCLEOTIDE SEQUENCE [LARGE SCALE GENOMIC DNA]</scope>
    <source>
        <strain evidence="8">MAFF 305830</strain>
    </source>
</reference>
<dbReference type="PROSITE" id="PS51375">
    <property type="entry name" value="PPR"/>
    <property type="match status" value="3"/>
</dbReference>
<gene>
    <name evidence="7" type="ORF">M408DRAFT_333882</name>
</gene>
<accession>A0A0C2W2F7</accession>
<evidence type="ECO:0000256" key="3">
    <source>
        <dbReference type="ARBA" id="ARBA00044493"/>
    </source>
</evidence>
<evidence type="ECO:0000256" key="1">
    <source>
        <dbReference type="ARBA" id="ARBA00006192"/>
    </source>
</evidence>
<dbReference type="PANTHER" id="PTHR47447">
    <property type="entry name" value="OS03G0856100 PROTEIN"/>
    <property type="match status" value="1"/>
</dbReference>
<dbReference type="HOGENOM" id="CLU_269731_0_0_1"/>
<proteinExistence type="inferred from homology"/>
<comment type="function">
    <text evidence="3">Regulates mitochondrial small subunit maturation by controlling 15S rRNA 5'-end processing. Localizes to the 5' precursor of the 15S rRNA in a position that is subsequently occupied by mS47 in the mature yeast mtSSU. Uses structure and sequence-specific RNA recognition, binding to a single-stranded region of the precursor and specifically recognizing bases -6 to -1. The exchange of Ccm1 for mS47 is coupled to the irreversible removal of precursor rRNA that is accompanied by conformational changes of the mitoribosomal proteins uS5m and mS26. These conformational changes signal completion of 5'-end rRNA processing through protection of the mature 5'-end of the 15S rRNA and stabilization of mS47. The removal of the 5' precursor together with the dissociation of Ccm1 may be catalyzed by the 5'-3' exoribonuclease Pet127. Involved in the specific removal of group I introns in mitochondrial encoded transcripts.</text>
</comment>
<dbReference type="Gene3D" id="1.25.40.10">
    <property type="entry name" value="Tetratricopeptide repeat domain"/>
    <property type="match status" value="3"/>
</dbReference>
<dbReference type="Pfam" id="PF01535">
    <property type="entry name" value="PPR"/>
    <property type="match status" value="2"/>
</dbReference>
<dbReference type="PANTHER" id="PTHR47447:SF23">
    <property type="entry name" value="PENTACOTRIPEPTIDE-REPEAT REGION OF PRORP DOMAIN-CONTAINING PROTEIN"/>
    <property type="match status" value="1"/>
</dbReference>
<evidence type="ECO:0000256" key="5">
    <source>
        <dbReference type="PROSITE-ProRule" id="PRU00708"/>
    </source>
</evidence>
<dbReference type="AlphaFoldDB" id="A0A0C2W2F7"/>
<sequence length="1211" mass="137243">MKYALRSLKRVANTTLNSPAFLHPNAKHLRRHGRYQRVERRSTSSNRHIAQPILESLLRKRAMSTEAAMPVPTSNLPLQPEDSTMPVKSSLQATGPRIPARYFDPIKALKLEHLACQKDVSHALKPIYPALARPSDLQSLPPTFKTRLCLALLLSAFQILMRSKNGSSEDPVPTNLPNPASEEPGSYAWTLDQAMAIWTLVDPTVFKSTKELALYKLAGAQLLAFGGQLTEAEKEVDGQSGLKDGLGVDPAWLVLHTHQIIFLMSSLNHRPLVDALIPLLRKPHVWPFLTKSDSINNLYLTRKYGSHLRNQIFDAFDQLPDSHSWYTTIISEPTQPQDGGHVLGKDQYQRLGILLLHYFLDRMGTMDSANSPSTTRCNPANALLQTLDTLTGSRYGIPAQLKTQCALELGRFGHLQEAEELIKYMPETRYKASAMLALASRRGDVLQALDLVAFLQSSGSLEKRDIRQLLLAYNRAPVYEPPHNLYDPEGSDEQQPSQLEEVTAPDRINDAEEVFSELLAPHHPSKDDYSVILYAYARRGDVDKVNSWIQRMLDDGFMPDDIPWEGALKAFAVQGDVEGVVRMLDRLQSVALRREQTKQTEESSAVDQHRWSKVMNIEVFNILLELMAKRRDPLNANRLWRNVVLSGLVQPNISSVHKLMRAHAEAGHWSGVIKTWEYFETMEDASLSRAYPQKNARTTAIYNTVLRAHVSLGTPFATMMDLFHRMRTFEVVPDSFTYTMLIISACDSRDMETAMALFREMEEQEANKGLSPSGARTIDYRPIYALTYLFWGYLRVRRWYDARAVYHSIQQRGLTLIPLTYAVIVKSYTIPGARGHGDEGLKVAESFLSSLKSGWGDSRRGEGSLKKQRPPHHVATYSPLMADFVRQRKPEEVERMYEQMLQLGGEASIVGLTTLMDVYRRTGDVDRVRKTWKVVFEMAMEEVEKDELARQVASTPKNNVGSSESGADIGSQPVNYYRSSRGLLCYPFSILMDAVSTVGSHDEVALEWKRLKDAGFSFDAHNWNHLVVVLVRAGELERAFEVVESVIIPFSLGSKQLVSGRRMPWETSGTKADDEMKGQPLVDDEKVEWGRRRVAMKFEEDPKRRVALEMLAQEQLVNGNEAVSPDFVHELSLMQKISRNWYQWKPHKTVLKTLSKVLQHLESGRLVQPVLPPGVYRVDEDDSERAHAMLERLLRKYPRTCKLAYDQFPGR</sequence>
<dbReference type="InterPro" id="IPR011990">
    <property type="entry name" value="TPR-like_helical_dom_sf"/>
</dbReference>
<dbReference type="Pfam" id="PF12854">
    <property type="entry name" value="PPR_1"/>
    <property type="match status" value="1"/>
</dbReference>
<dbReference type="Proteomes" id="UP000054097">
    <property type="component" value="Unassembled WGS sequence"/>
</dbReference>
<organism evidence="7 8">
    <name type="scientific">Serendipita vermifera MAFF 305830</name>
    <dbReference type="NCBI Taxonomy" id="933852"/>
    <lineage>
        <taxon>Eukaryota</taxon>
        <taxon>Fungi</taxon>
        <taxon>Dikarya</taxon>
        <taxon>Basidiomycota</taxon>
        <taxon>Agaricomycotina</taxon>
        <taxon>Agaricomycetes</taxon>
        <taxon>Sebacinales</taxon>
        <taxon>Serendipitaceae</taxon>
        <taxon>Serendipita</taxon>
    </lineage>
</organism>